<keyword evidence="6 7" id="KW-0472">Membrane</keyword>
<evidence type="ECO:0000313" key="10">
    <source>
        <dbReference type="Proteomes" id="UP001501598"/>
    </source>
</evidence>
<protein>
    <submittedName>
        <fullName evidence="9">MFS transporter</fullName>
    </submittedName>
</protein>
<gene>
    <name evidence="9" type="ORF">GCM10023175_40020</name>
</gene>
<dbReference type="RefSeq" id="WP_345420592.1">
    <property type="nucleotide sequence ID" value="NZ_BAABGT010000055.1"/>
</dbReference>
<feature type="transmembrane region" description="Helical" evidence="7">
    <location>
        <begin position="192"/>
        <end position="211"/>
    </location>
</feature>
<feature type="transmembrane region" description="Helical" evidence="7">
    <location>
        <begin position="93"/>
        <end position="117"/>
    </location>
</feature>
<evidence type="ECO:0000256" key="4">
    <source>
        <dbReference type="ARBA" id="ARBA00022692"/>
    </source>
</evidence>
<organism evidence="9 10">
    <name type="scientific">Pseudonocardia xishanensis</name>
    <dbReference type="NCBI Taxonomy" id="630995"/>
    <lineage>
        <taxon>Bacteria</taxon>
        <taxon>Bacillati</taxon>
        <taxon>Actinomycetota</taxon>
        <taxon>Actinomycetes</taxon>
        <taxon>Pseudonocardiales</taxon>
        <taxon>Pseudonocardiaceae</taxon>
        <taxon>Pseudonocardia</taxon>
    </lineage>
</organism>
<dbReference type="PROSITE" id="PS50850">
    <property type="entry name" value="MFS"/>
    <property type="match status" value="1"/>
</dbReference>
<evidence type="ECO:0000256" key="3">
    <source>
        <dbReference type="ARBA" id="ARBA00022475"/>
    </source>
</evidence>
<feature type="transmembrane region" description="Helical" evidence="7">
    <location>
        <begin position="123"/>
        <end position="146"/>
    </location>
</feature>
<dbReference type="InterPro" id="IPR005829">
    <property type="entry name" value="Sugar_transporter_CS"/>
</dbReference>
<feature type="transmembrane region" description="Helical" evidence="7">
    <location>
        <begin position="282"/>
        <end position="303"/>
    </location>
</feature>
<feature type="transmembrane region" description="Helical" evidence="7">
    <location>
        <begin position="374"/>
        <end position="398"/>
    </location>
</feature>
<dbReference type="PROSITE" id="PS00217">
    <property type="entry name" value="SUGAR_TRANSPORT_2"/>
    <property type="match status" value="1"/>
</dbReference>
<comment type="subcellular location">
    <subcellularLocation>
        <location evidence="1">Cell membrane</location>
        <topology evidence="1">Multi-pass membrane protein</topology>
    </subcellularLocation>
</comment>
<evidence type="ECO:0000256" key="7">
    <source>
        <dbReference type="SAM" id="Phobius"/>
    </source>
</evidence>
<dbReference type="Gene3D" id="1.20.1250.20">
    <property type="entry name" value="MFS general substrate transporter like domains"/>
    <property type="match status" value="2"/>
</dbReference>
<feature type="transmembrane region" description="Helical" evidence="7">
    <location>
        <begin position="337"/>
        <end position="362"/>
    </location>
</feature>
<dbReference type="Proteomes" id="UP001501598">
    <property type="component" value="Unassembled WGS sequence"/>
</dbReference>
<dbReference type="PANTHER" id="PTHR43045">
    <property type="entry name" value="SHIKIMATE TRANSPORTER"/>
    <property type="match status" value="1"/>
</dbReference>
<dbReference type="InterPro" id="IPR036259">
    <property type="entry name" value="MFS_trans_sf"/>
</dbReference>
<dbReference type="PANTHER" id="PTHR43045:SF1">
    <property type="entry name" value="SHIKIMATE TRANSPORTER"/>
    <property type="match status" value="1"/>
</dbReference>
<accession>A0ABP8RUV6</accession>
<proteinExistence type="predicted"/>
<feature type="transmembrane region" description="Helical" evidence="7">
    <location>
        <begin position="58"/>
        <end position="81"/>
    </location>
</feature>
<reference evidence="10" key="1">
    <citation type="journal article" date="2019" name="Int. J. Syst. Evol. Microbiol.">
        <title>The Global Catalogue of Microorganisms (GCM) 10K type strain sequencing project: providing services to taxonomists for standard genome sequencing and annotation.</title>
        <authorList>
            <consortium name="The Broad Institute Genomics Platform"/>
            <consortium name="The Broad Institute Genome Sequencing Center for Infectious Disease"/>
            <person name="Wu L."/>
            <person name="Ma J."/>
        </authorList>
    </citation>
    <scope>NUCLEOTIDE SEQUENCE [LARGE SCALE GENOMIC DNA]</scope>
    <source>
        <strain evidence="10">JCM 17906</strain>
    </source>
</reference>
<feature type="transmembrane region" description="Helical" evidence="7">
    <location>
        <begin position="310"/>
        <end position="331"/>
    </location>
</feature>
<evidence type="ECO:0000259" key="8">
    <source>
        <dbReference type="PROSITE" id="PS50850"/>
    </source>
</evidence>
<evidence type="ECO:0000256" key="2">
    <source>
        <dbReference type="ARBA" id="ARBA00022448"/>
    </source>
</evidence>
<dbReference type="Pfam" id="PF07690">
    <property type="entry name" value="MFS_1"/>
    <property type="match status" value="1"/>
</dbReference>
<dbReference type="InterPro" id="IPR020846">
    <property type="entry name" value="MFS_dom"/>
</dbReference>
<dbReference type="SUPFAM" id="SSF103473">
    <property type="entry name" value="MFS general substrate transporter"/>
    <property type="match status" value="1"/>
</dbReference>
<dbReference type="EMBL" id="BAABGT010000055">
    <property type="protein sequence ID" value="GAA4550254.1"/>
    <property type="molecule type" value="Genomic_DNA"/>
</dbReference>
<keyword evidence="5 7" id="KW-1133">Transmembrane helix</keyword>
<keyword evidence="3" id="KW-1003">Cell membrane</keyword>
<evidence type="ECO:0000256" key="6">
    <source>
        <dbReference type="ARBA" id="ARBA00023136"/>
    </source>
</evidence>
<feature type="transmembrane region" description="Helical" evidence="7">
    <location>
        <begin position="242"/>
        <end position="262"/>
    </location>
</feature>
<feature type="transmembrane region" description="Helical" evidence="7">
    <location>
        <begin position="21"/>
        <end position="46"/>
    </location>
</feature>
<dbReference type="CDD" id="cd17369">
    <property type="entry name" value="MFS_ShiA_like"/>
    <property type="match status" value="1"/>
</dbReference>
<name>A0ABP8RUV6_9PSEU</name>
<evidence type="ECO:0000256" key="1">
    <source>
        <dbReference type="ARBA" id="ARBA00004651"/>
    </source>
</evidence>
<keyword evidence="10" id="KW-1185">Reference proteome</keyword>
<evidence type="ECO:0000313" key="9">
    <source>
        <dbReference type="EMBL" id="GAA4550254.1"/>
    </source>
</evidence>
<sequence>MSQPSKADGPRTRSHQARRAAVASVAGSVLEFYDFAIYGLAAALVFGPVFFPSVSPTVGLLSAFATLGVGFVARPLGGMLFGHLGDRWGRRNVLVVTLLIMGTATVLIGCLPGYATIGFWAPLLLALLRLIQGLAFGGEWGGAVLLASEHAAPSRRGLYAALPNSGISAGLLLGNLAFLAVSRLDPVALQTWGWRIPFWAGALLVVVGIATRRNLDESPEFQRAKAANAVPKAPLLEVLRRYPLQIILSAGLVTGVSATAYTSSTYSLAFAKQTSVPGWQPITGVLVASAIQLVWMPLAGALTDRFGQRLPFYLGGALAMAVTLPFFFSMVGSGSVVILLLGYILVFGLSYGLAAGVFPVLLTESFDTTVAYSGISLGMQLGNVVGGFTPFLATLVVASSGVHFFALCVAGLAVVSAICAVALVRSSRTVASPPAIPAPAASSSS</sequence>
<comment type="caution">
    <text evidence="9">The sequence shown here is derived from an EMBL/GenBank/DDBJ whole genome shotgun (WGS) entry which is preliminary data.</text>
</comment>
<feature type="transmembrane region" description="Helical" evidence="7">
    <location>
        <begin position="158"/>
        <end position="180"/>
    </location>
</feature>
<evidence type="ECO:0000256" key="5">
    <source>
        <dbReference type="ARBA" id="ARBA00022989"/>
    </source>
</evidence>
<dbReference type="InterPro" id="IPR011701">
    <property type="entry name" value="MFS"/>
</dbReference>
<keyword evidence="2" id="KW-0813">Transport</keyword>
<keyword evidence="4 7" id="KW-0812">Transmembrane</keyword>
<feature type="domain" description="Major facilitator superfamily (MFS) profile" evidence="8">
    <location>
        <begin position="20"/>
        <end position="428"/>
    </location>
</feature>
<feature type="transmembrane region" description="Helical" evidence="7">
    <location>
        <begin position="404"/>
        <end position="424"/>
    </location>
</feature>